<feature type="compositionally biased region" description="Polar residues" evidence="1">
    <location>
        <begin position="360"/>
        <end position="373"/>
    </location>
</feature>
<proteinExistence type="predicted"/>
<evidence type="ECO:0000313" key="2">
    <source>
        <dbReference type="EMBL" id="ANZ73794.1"/>
    </source>
</evidence>
<feature type="compositionally biased region" description="Polar residues" evidence="1">
    <location>
        <begin position="264"/>
        <end position="274"/>
    </location>
</feature>
<feature type="compositionally biased region" description="Low complexity" evidence="1">
    <location>
        <begin position="222"/>
        <end position="231"/>
    </location>
</feature>
<feature type="compositionally biased region" description="Polar residues" evidence="1">
    <location>
        <begin position="179"/>
        <end position="192"/>
    </location>
</feature>
<dbReference type="AlphaFoldDB" id="A0A1B2J725"/>
<evidence type="ECO:0000256" key="1">
    <source>
        <dbReference type="SAM" id="MobiDB-lite"/>
    </source>
</evidence>
<evidence type="ECO:0000313" key="3">
    <source>
        <dbReference type="Proteomes" id="UP000094565"/>
    </source>
</evidence>
<sequence length="381" mass="42492">MDSILMDKEDSLLTPVKKFETLNLSSAQRGRKPLYPSLEGFPDTHESPNRIQHHLSLSMGFDTDKSLESMFPKRLNKSVLEELNNRTEKIKGSLSYRQKLQGSSLKSSTLKEKSRFSSAHSSIFNKMESIKDHCAAQRLERRVFEQPDQDGGRHSLLQTATKRRRTLRGPQEIREPLKETNSLRTSSKSYNLNEILHKPSEGTRPNARDPPIPKSRSRLQLKNGSSGAAASGKKEAPASSVRRIPSGIVRAQPGDFGCPRLGPTNGNSSATRNTRLQEKKTETVAKPTTNTPMSQRHVIGLPKAHTNRKVEQDSTVPARTDSIKSIPRSVSSKGIERSSKTAMQTLGSLPRSRTMHNDLNLKSSLEKPTSTSSRKTRPAWR</sequence>
<feature type="compositionally biased region" description="Basic and acidic residues" evidence="1">
    <location>
        <begin position="143"/>
        <end position="153"/>
    </location>
</feature>
<protein>
    <submittedName>
        <fullName evidence="2">BA75_00432T0</fullName>
    </submittedName>
</protein>
<gene>
    <name evidence="2" type="ORF">ATY40_BA7500432</name>
</gene>
<name>A0A1B2J725_PICPA</name>
<dbReference type="OrthoDB" id="4024111at2759"/>
<dbReference type="Proteomes" id="UP000094565">
    <property type="component" value="Chromosome 1"/>
</dbReference>
<reference evidence="2 3" key="1">
    <citation type="submission" date="2016-02" db="EMBL/GenBank/DDBJ databases">
        <title>Comparative genomic and transcriptomic foundation for Pichia pastoris.</title>
        <authorList>
            <person name="Love K.R."/>
            <person name="Shah K.A."/>
            <person name="Whittaker C.A."/>
            <person name="Wu J."/>
            <person name="Bartlett M.C."/>
            <person name="Ma D."/>
            <person name="Leeson R.L."/>
            <person name="Priest M."/>
            <person name="Young S.K."/>
            <person name="Love J.C."/>
        </authorList>
    </citation>
    <scope>NUCLEOTIDE SEQUENCE [LARGE SCALE GENOMIC DNA]</scope>
    <source>
        <strain evidence="2 3">ATCC 28485</strain>
    </source>
</reference>
<feature type="region of interest" description="Disordered" evidence="1">
    <location>
        <begin position="143"/>
        <end position="381"/>
    </location>
</feature>
<accession>A0A1B2J725</accession>
<organism evidence="2 3">
    <name type="scientific">Komagataella pastoris</name>
    <name type="common">Yeast</name>
    <name type="synonym">Pichia pastoris</name>
    <dbReference type="NCBI Taxonomy" id="4922"/>
    <lineage>
        <taxon>Eukaryota</taxon>
        <taxon>Fungi</taxon>
        <taxon>Dikarya</taxon>
        <taxon>Ascomycota</taxon>
        <taxon>Saccharomycotina</taxon>
        <taxon>Pichiomycetes</taxon>
        <taxon>Pichiales</taxon>
        <taxon>Pichiaceae</taxon>
        <taxon>Komagataella</taxon>
    </lineage>
</organism>
<keyword evidence="3" id="KW-1185">Reference proteome</keyword>
<dbReference type="EMBL" id="CP014584">
    <property type="protein sequence ID" value="ANZ73794.1"/>
    <property type="molecule type" value="Genomic_DNA"/>
</dbReference>